<evidence type="ECO:0000256" key="5">
    <source>
        <dbReference type="ARBA" id="ARBA00022833"/>
    </source>
</evidence>
<reference evidence="12" key="1">
    <citation type="submission" date="2012-12" db="EMBL/GenBank/DDBJ databases">
        <authorList>
            <person name="Hellsten U."/>
            <person name="Grimwood J."/>
            <person name="Chapman J.A."/>
            <person name="Shapiro H."/>
            <person name="Aerts A."/>
            <person name="Otillar R.P."/>
            <person name="Terry A.Y."/>
            <person name="Boore J.L."/>
            <person name="Simakov O."/>
            <person name="Marletaz F."/>
            <person name="Cho S.-J."/>
            <person name="Edsinger-Gonzales E."/>
            <person name="Havlak P."/>
            <person name="Kuo D.-H."/>
            <person name="Larsson T."/>
            <person name="Lv J."/>
            <person name="Arendt D."/>
            <person name="Savage R."/>
            <person name="Osoegawa K."/>
            <person name="de Jong P."/>
            <person name="Lindberg D.R."/>
            <person name="Seaver E.C."/>
            <person name="Weisblat D.A."/>
            <person name="Putnam N.H."/>
            <person name="Grigoriev I.V."/>
            <person name="Rokhsar D.S."/>
        </authorList>
    </citation>
    <scope>NUCLEOTIDE SEQUENCE</scope>
    <source>
        <strain evidence="12">I ESC-2004</strain>
    </source>
</reference>
<dbReference type="STRING" id="283909.R7UAW1"/>
<dbReference type="SUPFAM" id="SSF57667">
    <property type="entry name" value="beta-beta-alpha zinc fingers"/>
    <property type="match status" value="1"/>
</dbReference>
<evidence type="ECO:0000259" key="9">
    <source>
        <dbReference type="PROSITE" id="PS50157"/>
    </source>
</evidence>
<evidence type="ECO:0000256" key="2">
    <source>
        <dbReference type="ARBA" id="ARBA00022723"/>
    </source>
</evidence>
<dbReference type="PANTHER" id="PTHR16515">
    <property type="entry name" value="PR DOMAIN ZINC FINGER PROTEIN"/>
    <property type="match status" value="1"/>
</dbReference>
<evidence type="ECO:0000256" key="6">
    <source>
        <dbReference type="ARBA" id="ARBA00023242"/>
    </source>
</evidence>
<keyword evidence="2" id="KW-0479">Metal-binding</keyword>
<protein>
    <recommendedName>
        <fullName evidence="9">C2H2-type domain-containing protein</fullName>
    </recommendedName>
</protein>
<dbReference type="InterPro" id="IPR036236">
    <property type="entry name" value="Znf_C2H2_sf"/>
</dbReference>
<accession>R7UAW1</accession>
<evidence type="ECO:0000313" key="10">
    <source>
        <dbReference type="EMBL" id="ELU00918.1"/>
    </source>
</evidence>
<dbReference type="OMA" id="HSRKHYR"/>
<feature type="domain" description="C2H2-type" evidence="9">
    <location>
        <begin position="289"/>
        <end position="315"/>
    </location>
</feature>
<dbReference type="EMBL" id="KB305580">
    <property type="protein sequence ID" value="ELU00918.1"/>
    <property type="molecule type" value="Genomic_DNA"/>
</dbReference>
<evidence type="ECO:0000256" key="4">
    <source>
        <dbReference type="ARBA" id="ARBA00022771"/>
    </source>
</evidence>
<organism evidence="10">
    <name type="scientific">Capitella teleta</name>
    <name type="common">Polychaete worm</name>
    <dbReference type="NCBI Taxonomy" id="283909"/>
    <lineage>
        <taxon>Eukaryota</taxon>
        <taxon>Metazoa</taxon>
        <taxon>Spiralia</taxon>
        <taxon>Lophotrochozoa</taxon>
        <taxon>Annelida</taxon>
        <taxon>Polychaeta</taxon>
        <taxon>Sedentaria</taxon>
        <taxon>Scolecida</taxon>
        <taxon>Capitellidae</taxon>
        <taxon>Capitella</taxon>
    </lineage>
</organism>
<name>R7UAW1_CAPTE</name>
<dbReference type="HOGENOM" id="CLU_883506_0_0_1"/>
<evidence type="ECO:0000256" key="7">
    <source>
        <dbReference type="PROSITE-ProRule" id="PRU00042"/>
    </source>
</evidence>
<keyword evidence="4 7" id="KW-0863">Zinc-finger</keyword>
<dbReference type="Pfam" id="PF12874">
    <property type="entry name" value="zf-met"/>
    <property type="match status" value="1"/>
</dbReference>
<keyword evidence="5" id="KW-0862">Zinc</keyword>
<dbReference type="PANTHER" id="PTHR16515:SF49">
    <property type="entry name" value="GASTRULA ZINC FINGER PROTEIN XLCGF49.1-LIKE-RELATED"/>
    <property type="match status" value="1"/>
</dbReference>
<evidence type="ECO:0000313" key="12">
    <source>
        <dbReference type="Proteomes" id="UP000014760"/>
    </source>
</evidence>
<feature type="domain" description="C2H2-type" evidence="9">
    <location>
        <begin position="235"/>
        <end position="262"/>
    </location>
</feature>
<dbReference type="InterPro" id="IPR013087">
    <property type="entry name" value="Znf_C2H2_type"/>
</dbReference>
<dbReference type="PROSITE" id="PS00028">
    <property type="entry name" value="ZINC_FINGER_C2H2_1"/>
    <property type="match status" value="3"/>
</dbReference>
<keyword evidence="3" id="KW-0677">Repeat</keyword>
<dbReference type="SMART" id="SM00355">
    <property type="entry name" value="ZnF_C2H2"/>
    <property type="match status" value="4"/>
</dbReference>
<dbReference type="Proteomes" id="UP000014760">
    <property type="component" value="Unassembled WGS sequence"/>
</dbReference>
<comment type="subcellular location">
    <subcellularLocation>
        <location evidence="1">Nucleus</location>
    </subcellularLocation>
</comment>
<feature type="region of interest" description="Disordered" evidence="8">
    <location>
        <begin position="141"/>
        <end position="161"/>
    </location>
</feature>
<evidence type="ECO:0000256" key="3">
    <source>
        <dbReference type="ARBA" id="ARBA00022737"/>
    </source>
</evidence>
<keyword evidence="6" id="KW-0539">Nucleus</keyword>
<gene>
    <name evidence="10" type="ORF">CAPTEDRAFT_221662</name>
</gene>
<reference evidence="10 12" key="2">
    <citation type="journal article" date="2013" name="Nature">
        <title>Insights into bilaterian evolution from three spiralian genomes.</title>
        <authorList>
            <person name="Simakov O."/>
            <person name="Marletaz F."/>
            <person name="Cho S.J."/>
            <person name="Edsinger-Gonzales E."/>
            <person name="Havlak P."/>
            <person name="Hellsten U."/>
            <person name="Kuo D.H."/>
            <person name="Larsson T."/>
            <person name="Lv J."/>
            <person name="Arendt D."/>
            <person name="Savage R."/>
            <person name="Osoegawa K."/>
            <person name="de Jong P."/>
            <person name="Grimwood J."/>
            <person name="Chapman J.A."/>
            <person name="Shapiro H."/>
            <person name="Aerts A."/>
            <person name="Otillar R.P."/>
            <person name="Terry A.Y."/>
            <person name="Boore J.L."/>
            <person name="Grigoriev I.V."/>
            <person name="Lindberg D.R."/>
            <person name="Seaver E.C."/>
            <person name="Weisblat D.A."/>
            <person name="Putnam N.H."/>
            <person name="Rokhsar D.S."/>
        </authorList>
    </citation>
    <scope>NUCLEOTIDE SEQUENCE</scope>
    <source>
        <strain evidence="10 12">I ESC-2004</strain>
    </source>
</reference>
<dbReference type="GO" id="GO:0005634">
    <property type="term" value="C:nucleus"/>
    <property type="evidence" value="ECO:0007669"/>
    <property type="project" value="UniProtKB-SubCell"/>
</dbReference>
<reference evidence="11" key="3">
    <citation type="submission" date="2015-06" db="UniProtKB">
        <authorList>
            <consortium name="EnsemblMetazoa"/>
        </authorList>
    </citation>
    <scope>IDENTIFICATION</scope>
</reference>
<dbReference type="OrthoDB" id="8823111at2759"/>
<feature type="domain" description="C2H2-type" evidence="9">
    <location>
        <begin position="261"/>
        <end position="288"/>
    </location>
</feature>
<dbReference type="EnsemblMetazoa" id="CapteT221662">
    <property type="protein sequence ID" value="CapteP221662"/>
    <property type="gene ID" value="CapteG221662"/>
</dbReference>
<dbReference type="PROSITE" id="PS50157">
    <property type="entry name" value="ZINC_FINGER_C2H2_2"/>
    <property type="match status" value="3"/>
</dbReference>
<dbReference type="GO" id="GO:0008270">
    <property type="term" value="F:zinc ion binding"/>
    <property type="evidence" value="ECO:0007669"/>
    <property type="project" value="UniProtKB-KW"/>
</dbReference>
<evidence type="ECO:0000313" key="11">
    <source>
        <dbReference type="EnsemblMetazoa" id="CapteP221662"/>
    </source>
</evidence>
<dbReference type="AlphaFoldDB" id="R7UAW1"/>
<dbReference type="Pfam" id="PF00096">
    <property type="entry name" value="zf-C2H2"/>
    <property type="match status" value="1"/>
</dbReference>
<feature type="compositionally biased region" description="Acidic residues" evidence="8">
    <location>
        <begin position="145"/>
        <end position="155"/>
    </location>
</feature>
<dbReference type="FunFam" id="3.30.160.60:FF:000340">
    <property type="entry name" value="zinc finger protein 473 isoform X1"/>
    <property type="match status" value="1"/>
</dbReference>
<evidence type="ECO:0000256" key="1">
    <source>
        <dbReference type="ARBA" id="ARBA00004123"/>
    </source>
</evidence>
<dbReference type="Gene3D" id="3.30.160.60">
    <property type="entry name" value="Classic Zinc Finger"/>
    <property type="match status" value="2"/>
</dbReference>
<dbReference type="GO" id="GO:0010468">
    <property type="term" value="P:regulation of gene expression"/>
    <property type="evidence" value="ECO:0007669"/>
    <property type="project" value="TreeGrafter"/>
</dbReference>
<dbReference type="InterPro" id="IPR050331">
    <property type="entry name" value="Zinc_finger"/>
</dbReference>
<proteinExistence type="predicted"/>
<keyword evidence="12" id="KW-1185">Reference proteome</keyword>
<sequence>MSPEDQDRLRVLLTDTVLLLCKNGLPYTKGFSIEGLIGITVDQNDVFLVSLREEVKAAIQEVIAQPPPPAVEQIQAIPSPPPTLLPVKRKAPSCPPAKMLKTDNNIVIKQEEDDRSGQATAMDWSLALNQLQATQDAVNNHHNEVDEEEEEEGENNFEHSDHMTHVNNLTKTPLDMRDADSFQFVCAACRLGFHDAATYRAHQQKNPLATALDMLDDRSNESTFDSSLPDNVRMFCCDVCNKSFRSESSFKVHQVIHTEAHKCQYCGKCFACNSKLRTHLSTHDSTLKLPCMMCNKSFAGPSELKRHSDIAHKPV</sequence>
<evidence type="ECO:0000256" key="8">
    <source>
        <dbReference type="SAM" id="MobiDB-lite"/>
    </source>
</evidence>
<dbReference type="EMBL" id="AMQN01009512">
    <property type="status" value="NOT_ANNOTATED_CDS"/>
    <property type="molecule type" value="Genomic_DNA"/>
</dbReference>